<name>A0ACB8D9A3_DERSI</name>
<gene>
    <name evidence="1" type="ORF">HPB49_000465</name>
</gene>
<dbReference type="Proteomes" id="UP000821865">
    <property type="component" value="Chromosome 2"/>
</dbReference>
<evidence type="ECO:0000313" key="1">
    <source>
        <dbReference type="EMBL" id="KAH7964686.1"/>
    </source>
</evidence>
<comment type="caution">
    <text evidence="1">The sequence shown here is derived from an EMBL/GenBank/DDBJ whole genome shotgun (WGS) entry which is preliminary data.</text>
</comment>
<proteinExistence type="predicted"/>
<sequence length="273" mass="30862">MGSCRKVWPVKPGEPDKEFRAAIFTWISTLQENPIAAPFLQGFSAALLLRPGTPQYSMFLTGLSTFVLQDRLKDKIELASDFSHEALPLNVMKFSTQENKSSCVTSQKQLSEIEADYADQERHLKELLSNLNLSLRTLKAEVEKPDESFERLTQIHKELRDQNELISTRMGQIEEHCALMDGIITINLVGGLEKCNAIIDQFLKGYDKKTCEEQHLSVAKANVHLDAMKKTVERLQVQRETLERMKADVKQRLDEAIKNLPAEMVAGKASTSD</sequence>
<organism evidence="1 2">
    <name type="scientific">Dermacentor silvarum</name>
    <name type="common">Tick</name>
    <dbReference type="NCBI Taxonomy" id="543639"/>
    <lineage>
        <taxon>Eukaryota</taxon>
        <taxon>Metazoa</taxon>
        <taxon>Ecdysozoa</taxon>
        <taxon>Arthropoda</taxon>
        <taxon>Chelicerata</taxon>
        <taxon>Arachnida</taxon>
        <taxon>Acari</taxon>
        <taxon>Parasitiformes</taxon>
        <taxon>Ixodida</taxon>
        <taxon>Ixodoidea</taxon>
        <taxon>Ixodidae</taxon>
        <taxon>Rhipicephalinae</taxon>
        <taxon>Dermacentor</taxon>
    </lineage>
</organism>
<dbReference type="EMBL" id="CM023471">
    <property type="protein sequence ID" value="KAH7964686.1"/>
    <property type="molecule type" value="Genomic_DNA"/>
</dbReference>
<reference evidence="1" key="1">
    <citation type="submission" date="2020-05" db="EMBL/GenBank/DDBJ databases">
        <title>Large-scale comparative analyses of tick genomes elucidate their genetic diversity and vector capacities.</title>
        <authorList>
            <person name="Jia N."/>
            <person name="Wang J."/>
            <person name="Shi W."/>
            <person name="Du L."/>
            <person name="Sun Y."/>
            <person name="Zhan W."/>
            <person name="Jiang J."/>
            <person name="Wang Q."/>
            <person name="Zhang B."/>
            <person name="Ji P."/>
            <person name="Sakyi L.B."/>
            <person name="Cui X."/>
            <person name="Yuan T."/>
            <person name="Jiang B."/>
            <person name="Yang W."/>
            <person name="Lam T.T.-Y."/>
            <person name="Chang Q."/>
            <person name="Ding S."/>
            <person name="Wang X."/>
            <person name="Zhu J."/>
            <person name="Ruan X."/>
            <person name="Zhao L."/>
            <person name="Wei J."/>
            <person name="Que T."/>
            <person name="Du C."/>
            <person name="Cheng J."/>
            <person name="Dai P."/>
            <person name="Han X."/>
            <person name="Huang E."/>
            <person name="Gao Y."/>
            <person name="Liu J."/>
            <person name="Shao H."/>
            <person name="Ye R."/>
            <person name="Li L."/>
            <person name="Wei W."/>
            <person name="Wang X."/>
            <person name="Wang C."/>
            <person name="Yang T."/>
            <person name="Huo Q."/>
            <person name="Li W."/>
            <person name="Guo W."/>
            <person name="Chen H."/>
            <person name="Zhou L."/>
            <person name="Ni X."/>
            <person name="Tian J."/>
            <person name="Zhou Y."/>
            <person name="Sheng Y."/>
            <person name="Liu T."/>
            <person name="Pan Y."/>
            <person name="Xia L."/>
            <person name="Li J."/>
            <person name="Zhao F."/>
            <person name="Cao W."/>
        </authorList>
    </citation>
    <scope>NUCLEOTIDE SEQUENCE</scope>
    <source>
        <strain evidence="1">Dsil-2018</strain>
    </source>
</reference>
<accession>A0ACB8D9A3</accession>
<evidence type="ECO:0000313" key="2">
    <source>
        <dbReference type="Proteomes" id="UP000821865"/>
    </source>
</evidence>
<keyword evidence="2" id="KW-1185">Reference proteome</keyword>
<protein>
    <submittedName>
        <fullName evidence="1">Uncharacterized protein</fullName>
    </submittedName>
</protein>